<sequence length="103" mass="11149">MSNINNPRPGMPGGFARPEFTAGPGIGGEGPRVEAHIASVDGTREEIVRREQALHGEHLKGNRRRRYRFLIAAATAVAVMALIVALVLWFWIADPYSLGATGI</sequence>
<keyword evidence="2" id="KW-1133">Transmembrane helix</keyword>
<evidence type="ECO:0000256" key="1">
    <source>
        <dbReference type="SAM" id="MobiDB-lite"/>
    </source>
</evidence>
<keyword evidence="2" id="KW-0812">Transmembrane</keyword>
<dbReference type="EMBL" id="JANWTC010000005">
    <property type="protein sequence ID" value="MCS5479677.1"/>
    <property type="molecule type" value="Genomic_DNA"/>
</dbReference>
<keyword evidence="4" id="KW-1185">Reference proteome</keyword>
<reference evidence="3 4" key="1">
    <citation type="submission" date="2022-08" db="EMBL/GenBank/DDBJ databases">
        <title>YIM 101645 draft genome.</title>
        <authorList>
            <person name="Chen X."/>
        </authorList>
    </citation>
    <scope>NUCLEOTIDE SEQUENCE [LARGE SCALE GENOMIC DNA]</scope>
    <source>
        <strain evidence="3 4">YIM 101645</strain>
    </source>
</reference>
<comment type="caution">
    <text evidence="3">The sequence shown here is derived from an EMBL/GenBank/DDBJ whole genome shotgun (WGS) entry which is preliminary data.</text>
</comment>
<accession>A0ABT2G063</accession>
<proteinExistence type="predicted"/>
<feature type="region of interest" description="Disordered" evidence="1">
    <location>
        <begin position="1"/>
        <end position="32"/>
    </location>
</feature>
<evidence type="ECO:0000313" key="3">
    <source>
        <dbReference type="EMBL" id="MCS5479677.1"/>
    </source>
</evidence>
<feature type="transmembrane region" description="Helical" evidence="2">
    <location>
        <begin position="69"/>
        <end position="92"/>
    </location>
</feature>
<dbReference type="RefSeq" id="WP_259427744.1">
    <property type="nucleotide sequence ID" value="NZ_JANWTC010000005.1"/>
</dbReference>
<name>A0ABT2G063_9CORY</name>
<gene>
    <name evidence="3" type="ORF">NYP18_08400</name>
</gene>
<evidence type="ECO:0000256" key="2">
    <source>
        <dbReference type="SAM" id="Phobius"/>
    </source>
</evidence>
<protein>
    <submittedName>
        <fullName evidence="3">Uncharacterized protein</fullName>
    </submittedName>
</protein>
<dbReference type="Proteomes" id="UP001205965">
    <property type="component" value="Unassembled WGS sequence"/>
</dbReference>
<keyword evidence="2" id="KW-0472">Membrane</keyword>
<organism evidence="3 4">
    <name type="scientific">Corynebacterium lemuris</name>
    <dbReference type="NCBI Taxonomy" id="1859292"/>
    <lineage>
        <taxon>Bacteria</taxon>
        <taxon>Bacillati</taxon>
        <taxon>Actinomycetota</taxon>
        <taxon>Actinomycetes</taxon>
        <taxon>Mycobacteriales</taxon>
        <taxon>Corynebacteriaceae</taxon>
        <taxon>Corynebacterium</taxon>
    </lineage>
</organism>
<evidence type="ECO:0000313" key="4">
    <source>
        <dbReference type="Proteomes" id="UP001205965"/>
    </source>
</evidence>